<evidence type="ECO:0000259" key="23">
    <source>
        <dbReference type="PROSITE" id="PS50011"/>
    </source>
</evidence>
<dbReference type="Pfam" id="PF00954">
    <property type="entry name" value="S_locus_glycop"/>
    <property type="match status" value="1"/>
</dbReference>
<dbReference type="Gene3D" id="3.30.200.20">
    <property type="entry name" value="Phosphorylase Kinase, domain 1"/>
    <property type="match status" value="1"/>
</dbReference>
<dbReference type="SMART" id="SM00473">
    <property type="entry name" value="PAN_AP"/>
    <property type="match status" value="1"/>
</dbReference>
<dbReference type="PROSITE" id="PS50011">
    <property type="entry name" value="PROTEIN_KINASE_DOM"/>
    <property type="match status" value="1"/>
</dbReference>
<evidence type="ECO:0000256" key="17">
    <source>
        <dbReference type="ARBA" id="ARBA00047899"/>
    </source>
</evidence>
<dbReference type="GO" id="GO:0005524">
    <property type="term" value="F:ATP binding"/>
    <property type="evidence" value="ECO:0007669"/>
    <property type="project" value="UniProtKB-UniRule"/>
</dbReference>
<dbReference type="Pfam" id="PF00069">
    <property type="entry name" value="Pkinase"/>
    <property type="match status" value="1"/>
</dbReference>
<keyword evidence="11 19" id="KW-0067">ATP-binding</keyword>
<dbReference type="CDD" id="cd00028">
    <property type="entry name" value="B_lectin"/>
    <property type="match status" value="1"/>
</dbReference>
<keyword evidence="7 22" id="KW-0732">Signal</keyword>
<name>A0A9R1XM59_LACSA</name>
<reference evidence="26 27" key="1">
    <citation type="journal article" date="2017" name="Nat. Commun.">
        <title>Genome assembly with in vitro proximity ligation data and whole-genome triplication in lettuce.</title>
        <authorList>
            <person name="Reyes-Chin-Wo S."/>
            <person name="Wang Z."/>
            <person name="Yang X."/>
            <person name="Kozik A."/>
            <person name="Arikit S."/>
            <person name="Song C."/>
            <person name="Xia L."/>
            <person name="Froenicke L."/>
            <person name="Lavelle D.O."/>
            <person name="Truco M.J."/>
            <person name="Xia R."/>
            <person name="Zhu S."/>
            <person name="Xu C."/>
            <person name="Xu H."/>
            <person name="Xu X."/>
            <person name="Cox K."/>
            <person name="Korf I."/>
            <person name="Meyers B.C."/>
            <person name="Michelmore R.W."/>
        </authorList>
    </citation>
    <scope>NUCLEOTIDE SEQUENCE [LARGE SCALE GENOMIC DNA]</scope>
    <source>
        <strain evidence="27">cv. Salinas</strain>
        <tissue evidence="26">Seedlings</tissue>
    </source>
</reference>
<dbReference type="SMART" id="SM00108">
    <property type="entry name" value="B_lectin"/>
    <property type="match status" value="1"/>
</dbReference>
<organism evidence="26 27">
    <name type="scientific">Lactuca sativa</name>
    <name type="common">Garden lettuce</name>
    <dbReference type="NCBI Taxonomy" id="4236"/>
    <lineage>
        <taxon>Eukaryota</taxon>
        <taxon>Viridiplantae</taxon>
        <taxon>Streptophyta</taxon>
        <taxon>Embryophyta</taxon>
        <taxon>Tracheophyta</taxon>
        <taxon>Spermatophyta</taxon>
        <taxon>Magnoliopsida</taxon>
        <taxon>eudicotyledons</taxon>
        <taxon>Gunneridae</taxon>
        <taxon>Pentapetalae</taxon>
        <taxon>asterids</taxon>
        <taxon>campanulids</taxon>
        <taxon>Asterales</taxon>
        <taxon>Asteraceae</taxon>
        <taxon>Cichorioideae</taxon>
        <taxon>Cichorieae</taxon>
        <taxon>Lactucinae</taxon>
        <taxon>Lactuca</taxon>
    </lineage>
</organism>
<dbReference type="PROSITE" id="PS50948">
    <property type="entry name" value="PAN"/>
    <property type="match status" value="1"/>
</dbReference>
<evidence type="ECO:0000256" key="2">
    <source>
        <dbReference type="ARBA" id="ARBA00022475"/>
    </source>
</evidence>
<dbReference type="SUPFAM" id="SSF57414">
    <property type="entry name" value="Hairpin loop containing domain-like"/>
    <property type="match status" value="1"/>
</dbReference>
<dbReference type="FunFam" id="3.30.200.20:FF:000370">
    <property type="entry name" value="Receptor-like protein kinase 4"/>
    <property type="match status" value="1"/>
</dbReference>
<dbReference type="Gramene" id="rna-gnl|WGS:NBSK|LSAT_3X41320_mrna">
    <property type="protein sequence ID" value="cds-PLY67543.1"/>
    <property type="gene ID" value="gene-LSAT_3X41320"/>
</dbReference>
<keyword evidence="8" id="KW-0430">Lectin</keyword>
<comment type="subcellular location">
    <subcellularLocation>
        <location evidence="1">Cell membrane</location>
        <topology evidence="1">Single-pass type I membrane protein</topology>
    </subcellularLocation>
</comment>
<feature type="domain" description="Protein kinase" evidence="23">
    <location>
        <begin position="485"/>
        <end position="764"/>
    </location>
</feature>
<dbReference type="PROSITE" id="PS00107">
    <property type="entry name" value="PROTEIN_KINASE_ATP"/>
    <property type="match status" value="1"/>
</dbReference>
<keyword evidence="4" id="KW-0597">Phosphoprotein</keyword>
<keyword evidence="10 19" id="KW-0418">Kinase</keyword>
<protein>
    <recommendedName>
        <fullName evidence="19">Receptor-like serine/threonine-protein kinase</fullName>
        <ecNumber evidence="19">2.7.11.1</ecNumber>
    </recommendedName>
</protein>
<dbReference type="FunFam" id="1.10.510.10:FF:000227">
    <property type="entry name" value="Serine/threonine-protein kinase"/>
    <property type="match status" value="1"/>
</dbReference>
<feature type="domain" description="Apple" evidence="25">
    <location>
        <begin position="346"/>
        <end position="423"/>
    </location>
</feature>
<evidence type="ECO:0000256" key="13">
    <source>
        <dbReference type="ARBA" id="ARBA00023136"/>
    </source>
</evidence>
<dbReference type="GO" id="GO:0005886">
    <property type="term" value="C:plasma membrane"/>
    <property type="evidence" value="ECO:0007669"/>
    <property type="project" value="UniProtKB-SubCell"/>
</dbReference>
<evidence type="ECO:0000256" key="11">
    <source>
        <dbReference type="ARBA" id="ARBA00022840"/>
    </source>
</evidence>
<dbReference type="GO" id="GO:0030246">
    <property type="term" value="F:carbohydrate binding"/>
    <property type="evidence" value="ECO:0007669"/>
    <property type="project" value="UniProtKB-KW"/>
</dbReference>
<evidence type="ECO:0000259" key="24">
    <source>
        <dbReference type="PROSITE" id="PS50927"/>
    </source>
</evidence>
<dbReference type="PIRSF" id="PIRSF000641">
    <property type="entry name" value="SRK"/>
    <property type="match status" value="1"/>
</dbReference>
<evidence type="ECO:0000313" key="26">
    <source>
        <dbReference type="EMBL" id="KAJ0218271.1"/>
    </source>
</evidence>
<evidence type="ECO:0000256" key="1">
    <source>
        <dbReference type="ARBA" id="ARBA00004251"/>
    </source>
</evidence>
<dbReference type="AlphaFoldDB" id="A0A9R1XM59"/>
<evidence type="ECO:0000256" key="9">
    <source>
        <dbReference type="ARBA" id="ARBA00022741"/>
    </source>
</evidence>
<dbReference type="GO" id="GO:0048544">
    <property type="term" value="P:recognition of pollen"/>
    <property type="evidence" value="ECO:0007669"/>
    <property type="project" value="InterPro"/>
</dbReference>
<dbReference type="CDD" id="cd01098">
    <property type="entry name" value="PAN_AP_plant"/>
    <property type="match status" value="1"/>
</dbReference>
<evidence type="ECO:0000256" key="21">
    <source>
        <dbReference type="SAM" id="Phobius"/>
    </source>
</evidence>
<evidence type="ECO:0000256" key="20">
    <source>
        <dbReference type="PROSITE-ProRule" id="PRU10141"/>
    </source>
</evidence>
<feature type="signal peptide" evidence="22">
    <location>
        <begin position="1"/>
        <end position="28"/>
    </location>
</feature>
<dbReference type="InterPro" id="IPR001480">
    <property type="entry name" value="Bulb-type_lectin_dom"/>
</dbReference>
<dbReference type="PANTHER" id="PTHR47974">
    <property type="entry name" value="OS07G0415500 PROTEIN"/>
    <property type="match status" value="1"/>
</dbReference>
<feature type="chain" id="PRO_5040508536" description="Receptor-like serine/threonine-protein kinase" evidence="22">
    <location>
        <begin position="29"/>
        <end position="808"/>
    </location>
</feature>
<dbReference type="InterPro" id="IPR000719">
    <property type="entry name" value="Prot_kinase_dom"/>
</dbReference>
<dbReference type="InterPro" id="IPR011009">
    <property type="entry name" value="Kinase-like_dom_sf"/>
</dbReference>
<evidence type="ECO:0000256" key="19">
    <source>
        <dbReference type="PIRNR" id="PIRNR000641"/>
    </source>
</evidence>
<dbReference type="Pfam" id="PF01453">
    <property type="entry name" value="B_lectin"/>
    <property type="match status" value="1"/>
</dbReference>
<accession>A0A9R1XM59</accession>
<dbReference type="InterPro" id="IPR036426">
    <property type="entry name" value="Bulb-type_lectin_dom_sf"/>
</dbReference>
<evidence type="ECO:0000256" key="10">
    <source>
        <dbReference type="ARBA" id="ARBA00022777"/>
    </source>
</evidence>
<dbReference type="SUPFAM" id="SSF51110">
    <property type="entry name" value="alpha-D-mannose-specific plant lectins"/>
    <property type="match status" value="1"/>
</dbReference>
<feature type="transmembrane region" description="Helical" evidence="21">
    <location>
        <begin position="434"/>
        <end position="456"/>
    </location>
</feature>
<keyword evidence="27" id="KW-1185">Reference proteome</keyword>
<dbReference type="PROSITE" id="PS50927">
    <property type="entry name" value="BULB_LECTIN"/>
    <property type="match status" value="1"/>
</dbReference>
<evidence type="ECO:0000256" key="7">
    <source>
        <dbReference type="ARBA" id="ARBA00022729"/>
    </source>
</evidence>
<keyword evidence="16" id="KW-0325">Glycoprotein</keyword>
<feature type="binding site" evidence="20">
    <location>
        <position position="514"/>
    </location>
    <ligand>
        <name>ATP</name>
        <dbReference type="ChEBI" id="CHEBI:30616"/>
    </ligand>
</feature>
<gene>
    <name evidence="26" type="ORF">LSAT_V11C300118290</name>
</gene>
<feature type="domain" description="Bulb-type lectin" evidence="24">
    <location>
        <begin position="29"/>
        <end position="154"/>
    </location>
</feature>
<evidence type="ECO:0000256" key="18">
    <source>
        <dbReference type="ARBA" id="ARBA00048679"/>
    </source>
</evidence>
<dbReference type="Gene3D" id="3.50.4.10">
    <property type="entry name" value="Hepatocyte Growth Factor"/>
    <property type="match status" value="1"/>
</dbReference>
<keyword evidence="13 21" id="KW-0472">Membrane</keyword>
<comment type="similarity">
    <text evidence="19">Belongs to the protein kinase superfamily. Ser/Thr protein kinase family.</text>
</comment>
<dbReference type="InterPro" id="IPR008271">
    <property type="entry name" value="Ser/Thr_kinase_AS"/>
</dbReference>
<evidence type="ECO:0000256" key="3">
    <source>
        <dbReference type="ARBA" id="ARBA00022527"/>
    </source>
</evidence>
<evidence type="ECO:0000256" key="4">
    <source>
        <dbReference type="ARBA" id="ARBA00022553"/>
    </source>
</evidence>
<evidence type="ECO:0000259" key="25">
    <source>
        <dbReference type="PROSITE" id="PS50948"/>
    </source>
</evidence>
<dbReference type="GO" id="GO:0004674">
    <property type="term" value="F:protein serine/threonine kinase activity"/>
    <property type="evidence" value="ECO:0007669"/>
    <property type="project" value="UniProtKB-KW"/>
</dbReference>
<evidence type="ECO:0000256" key="16">
    <source>
        <dbReference type="ARBA" id="ARBA00023180"/>
    </source>
</evidence>
<evidence type="ECO:0000256" key="22">
    <source>
        <dbReference type="SAM" id="SignalP"/>
    </source>
</evidence>
<dbReference type="InterPro" id="IPR003609">
    <property type="entry name" value="Pan_app"/>
</dbReference>
<dbReference type="InterPro" id="IPR017441">
    <property type="entry name" value="Protein_kinase_ATP_BS"/>
</dbReference>
<dbReference type="Gene3D" id="2.90.10.10">
    <property type="entry name" value="Bulb-type lectin domain"/>
    <property type="match status" value="1"/>
</dbReference>
<proteinExistence type="inferred from homology"/>
<evidence type="ECO:0000256" key="8">
    <source>
        <dbReference type="ARBA" id="ARBA00022734"/>
    </source>
</evidence>
<evidence type="ECO:0000256" key="12">
    <source>
        <dbReference type="ARBA" id="ARBA00022989"/>
    </source>
</evidence>
<keyword evidence="14" id="KW-1015">Disulfide bond</keyword>
<keyword evidence="3 19" id="KW-0723">Serine/threonine-protein kinase</keyword>
<dbReference type="Gene3D" id="1.10.510.10">
    <property type="entry name" value="Transferase(Phosphotransferase) domain 1"/>
    <property type="match status" value="1"/>
</dbReference>
<evidence type="ECO:0000256" key="5">
    <source>
        <dbReference type="ARBA" id="ARBA00022679"/>
    </source>
</evidence>
<dbReference type="EC" id="2.7.11.1" evidence="19"/>
<keyword evidence="5 19" id="KW-0808">Transferase</keyword>
<dbReference type="PROSITE" id="PS00108">
    <property type="entry name" value="PROTEIN_KINASE_ST"/>
    <property type="match status" value="1"/>
</dbReference>
<keyword evidence="15" id="KW-0675">Receptor</keyword>
<dbReference type="Proteomes" id="UP000235145">
    <property type="component" value="Unassembled WGS sequence"/>
</dbReference>
<dbReference type="SUPFAM" id="SSF56112">
    <property type="entry name" value="Protein kinase-like (PK-like)"/>
    <property type="match status" value="1"/>
</dbReference>
<evidence type="ECO:0000256" key="14">
    <source>
        <dbReference type="ARBA" id="ARBA00023157"/>
    </source>
</evidence>
<dbReference type="Pfam" id="PF08276">
    <property type="entry name" value="PAN_2"/>
    <property type="match status" value="1"/>
</dbReference>
<evidence type="ECO:0000313" key="27">
    <source>
        <dbReference type="Proteomes" id="UP000235145"/>
    </source>
</evidence>
<dbReference type="EMBL" id="NBSK02000003">
    <property type="protein sequence ID" value="KAJ0218271.1"/>
    <property type="molecule type" value="Genomic_DNA"/>
</dbReference>
<dbReference type="PANTHER" id="PTHR47974:SF19">
    <property type="entry name" value="RECEPTOR-LIKE SERINE_THREONINE-PROTEIN KINASE"/>
    <property type="match status" value="1"/>
</dbReference>
<keyword evidence="12 21" id="KW-1133">Transmembrane helix</keyword>
<evidence type="ECO:0000256" key="15">
    <source>
        <dbReference type="ARBA" id="ARBA00023170"/>
    </source>
</evidence>
<comment type="catalytic activity">
    <reaction evidence="17 19">
        <text>L-threonyl-[protein] + ATP = O-phospho-L-threonyl-[protein] + ADP + H(+)</text>
        <dbReference type="Rhea" id="RHEA:46608"/>
        <dbReference type="Rhea" id="RHEA-COMP:11060"/>
        <dbReference type="Rhea" id="RHEA-COMP:11605"/>
        <dbReference type="ChEBI" id="CHEBI:15378"/>
        <dbReference type="ChEBI" id="CHEBI:30013"/>
        <dbReference type="ChEBI" id="CHEBI:30616"/>
        <dbReference type="ChEBI" id="CHEBI:61977"/>
        <dbReference type="ChEBI" id="CHEBI:456216"/>
        <dbReference type="EC" id="2.7.11.1"/>
    </reaction>
</comment>
<evidence type="ECO:0000256" key="6">
    <source>
        <dbReference type="ARBA" id="ARBA00022692"/>
    </source>
</evidence>
<keyword evidence="9 19" id="KW-0547">Nucleotide-binding</keyword>
<dbReference type="CDD" id="cd14066">
    <property type="entry name" value="STKc_IRAK"/>
    <property type="match status" value="1"/>
</dbReference>
<comment type="caution">
    <text evidence="26">The sequence shown here is derived from an EMBL/GenBank/DDBJ whole genome shotgun (WGS) entry which is preliminary data.</text>
</comment>
<dbReference type="InterPro" id="IPR000858">
    <property type="entry name" value="S_locus_glycoprot_dom"/>
</dbReference>
<comment type="catalytic activity">
    <reaction evidence="18 19">
        <text>L-seryl-[protein] + ATP = O-phospho-L-seryl-[protein] + ADP + H(+)</text>
        <dbReference type="Rhea" id="RHEA:17989"/>
        <dbReference type="Rhea" id="RHEA-COMP:9863"/>
        <dbReference type="Rhea" id="RHEA-COMP:11604"/>
        <dbReference type="ChEBI" id="CHEBI:15378"/>
        <dbReference type="ChEBI" id="CHEBI:29999"/>
        <dbReference type="ChEBI" id="CHEBI:30616"/>
        <dbReference type="ChEBI" id="CHEBI:83421"/>
        <dbReference type="ChEBI" id="CHEBI:456216"/>
        <dbReference type="EC" id="2.7.11.1"/>
    </reaction>
</comment>
<keyword evidence="6 21" id="KW-0812">Transmembrane</keyword>
<dbReference type="SMART" id="SM00220">
    <property type="entry name" value="S_TKc"/>
    <property type="match status" value="1"/>
</dbReference>
<sequence length="808" mass="90018">MSFTESSSNLSGFLVLLFFTLSITISYGTNTLSTNQSLSGDLTIISEGEKFELGFFKAGNSFNYYIGIWYKKLYSNPPIIVWVANRDTPITDRFRSELKIIDGNLVLLNESKFQIWSTNVSTTTTLKSAIAVLRDDGNLVLSDSSNSVEPVWQSFDHPTHTWLPGAKFGYDNRTKRNQVLTSWRSKEDPAVGLFSLELHPSSNEYVIQWNGSHQYWTSGSWNGKTFDLVPEMTSNSLFNFSYHKNENESYVTYTVYNPSVTSSFVIDVSGQVQQLTWVETANDWNLFWSQPKTRCDVFALCGAFGICSQAVSQFCNCFIGFKPRSESDWNQSDFSGGCVRKTDLQCGGNMEKQDSLMIKAKSYPPSNITLEVGSAEECRTTCLKNCSCNAYSFVDNQCLVWNGDLLNLSEDNDSGKTIYVKVASKDLPHHTKSYWVIVGAVVGGAFLWGLILVLIYRKKRISVGKTTMEGSLLAFTYKDLKVATKNFSHKLGGGGFGSVFKGVLRDSSTVAVKKLESISQGEKQFRSEVSTIGSIQHVNLVRLRGFCSEGSNKLLVYDYMENGSLDTHLFRGKQVLNWKTRYQIALGAAKGLAYLHEKCRDCIIHCDIKPENILLGADFSPKIADFGLAKLVGRDFSRVLTTIRGTPGYLAPEWISGLAVTAKADVYSYGMMLFELVYGKRNVVHCDDSRSTFFPGLVTNVLMEGGDILSLLDSRLNREACVEEVTKICKVACWCIQDEEDSRPSMSLVERILEGVSDVSMPPIPQIVTLYVENMEDPVFFTDSPSNMCSVLQSNSSVEDSQLKGSSS</sequence>
<keyword evidence="2" id="KW-1003">Cell membrane</keyword>
<dbReference type="InterPro" id="IPR024171">
    <property type="entry name" value="SRK-like_kinase"/>
</dbReference>
<dbReference type="OrthoDB" id="643280at2759"/>